<keyword evidence="4" id="KW-1185">Reference proteome</keyword>
<dbReference type="Proteomes" id="UP001153737">
    <property type="component" value="Chromosome 4"/>
</dbReference>
<dbReference type="EMBL" id="OU896710">
    <property type="protein sequence ID" value="CAG9820415.1"/>
    <property type="molecule type" value="Genomic_DNA"/>
</dbReference>
<evidence type="ECO:0000256" key="2">
    <source>
        <dbReference type="SAM" id="SignalP"/>
    </source>
</evidence>
<gene>
    <name evidence="3" type="ORF">PHAECO_LOCUS8363</name>
</gene>
<dbReference type="AlphaFoldDB" id="A0A9N9SHJ4"/>
<proteinExistence type="predicted"/>
<reference evidence="3" key="2">
    <citation type="submission" date="2022-10" db="EMBL/GenBank/DDBJ databases">
        <authorList>
            <consortium name="ENA_rothamsted_submissions"/>
            <consortium name="culmorum"/>
            <person name="King R."/>
        </authorList>
    </citation>
    <scope>NUCLEOTIDE SEQUENCE</scope>
</reference>
<feature type="signal peptide" evidence="2">
    <location>
        <begin position="1"/>
        <end position="25"/>
    </location>
</feature>
<evidence type="ECO:0000313" key="3">
    <source>
        <dbReference type="EMBL" id="CAG9820415.1"/>
    </source>
</evidence>
<feature type="compositionally biased region" description="Polar residues" evidence="1">
    <location>
        <begin position="90"/>
        <end position="113"/>
    </location>
</feature>
<protein>
    <recommendedName>
        <fullName evidence="5">Cuticular protein</fullName>
    </recommendedName>
</protein>
<evidence type="ECO:0000313" key="4">
    <source>
        <dbReference type="Proteomes" id="UP001153737"/>
    </source>
</evidence>
<feature type="chain" id="PRO_5040498632" description="Cuticular protein" evidence="2">
    <location>
        <begin position="26"/>
        <end position="529"/>
    </location>
</feature>
<reference evidence="3" key="1">
    <citation type="submission" date="2022-01" db="EMBL/GenBank/DDBJ databases">
        <authorList>
            <person name="King R."/>
        </authorList>
    </citation>
    <scope>NUCLEOTIDE SEQUENCE</scope>
</reference>
<evidence type="ECO:0000256" key="1">
    <source>
        <dbReference type="SAM" id="MobiDB-lite"/>
    </source>
</evidence>
<sequence>MPPVRWKSLCITLLFLYQGWVMTTAQEMQDAISMTSDGWRPIIGTGRQPPTYSENSETRISQYKSPSQKVEFDIVKSENTIAVSSTVSPQKFGETSTNTINHVNGGTVHSSFQGGKIPPHSKFPSYHTLPPPPPHRPSIQGRPGQGGFRRQPQKQETLLVKRKPARGQAVAHSNREEVYVHAPINIPYLKLGPSNVKPRETQGLGFIGKNRFTNKHHFTVNQPNSHVEVNRFPHPPTNDDVFEQFKSQTLVFPKLKNQQDEYTRNLVPPPALRHLAEKEKLKSGKIPAHFKDNVATVSEPVIEFHDLGLQGFVQPQPPVQENLVQVSEPYGQALEAFRQRYRPDEPAIDVQVTKEKVKEWQNTLPNRVNPKVPQYVDYDFHSLTNQGHFPKLQTYEVTEGKWSDNPDPYTFVYHQPQQPQPQQPQQPQQARQPSSSPGNSARPQLIAEPSVELHVPPFLPTPYRPLGPFPTSSTHSEASTVFSKVSEKMNRYKGQALADNPLFFDIKEVSTHYPILGEFCDFCNLHERG</sequence>
<evidence type="ECO:0008006" key="5">
    <source>
        <dbReference type="Google" id="ProtNLM"/>
    </source>
</evidence>
<name>A0A9N9SHJ4_PHACE</name>
<feature type="region of interest" description="Disordered" evidence="1">
    <location>
        <begin position="405"/>
        <end position="443"/>
    </location>
</feature>
<feature type="region of interest" description="Disordered" evidence="1">
    <location>
        <begin position="90"/>
        <end position="172"/>
    </location>
</feature>
<keyword evidence="2" id="KW-0732">Signal</keyword>
<feature type="compositionally biased region" description="Low complexity" evidence="1">
    <location>
        <begin position="425"/>
        <end position="437"/>
    </location>
</feature>
<dbReference type="OrthoDB" id="6764014at2759"/>
<accession>A0A9N9SHJ4</accession>
<organism evidence="3 4">
    <name type="scientific">Phaedon cochleariae</name>
    <name type="common">Mustard beetle</name>
    <dbReference type="NCBI Taxonomy" id="80249"/>
    <lineage>
        <taxon>Eukaryota</taxon>
        <taxon>Metazoa</taxon>
        <taxon>Ecdysozoa</taxon>
        <taxon>Arthropoda</taxon>
        <taxon>Hexapoda</taxon>
        <taxon>Insecta</taxon>
        <taxon>Pterygota</taxon>
        <taxon>Neoptera</taxon>
        <taxon>Endopterygota</taxon>
        <taxon>Coleoptera</taxon>
        <taxon>Polyphaga</taxon>
        <taxon>Cucujiformia</taxon>
        <taxon>Chrysomeloidea</taxon>
        <taxon>Chrysomelidae</taxon>
        <taxon>Chrysomelinae</taxon>
        <taxon>Chrysomelini</taxon>
        <taxon>Phaedon</taxon>
    </lineage>
</organism>